<sequence>MQFLRYMWIGTSMKELPNHKKPPVNQILQLLPMVCPLLYKENSSYPVPVLALWIQAINAKFHFLKNNTNQANSQ</sequence>
<keyword evidence="2" id="KW-1185">Reference proteome</keyword>
<reference evidence="1" key="1">
    <citation type="journal article" date="2023" name="Insect Mol. Biol.">
        <title>Genome sequencing provides insights into the evolution of gene families encoding plant cell wall-degrading enzymes in longhorned beetles.</title>
        <authorList>
            <person name="Shin N.R."/>
            <person name="Okamura Y."/>
            <person name="Kirsch R."/>
            <person name="Pauchet Y."/>
        </authorList>
    </citation>
    <scope>NUCLEOTIDE SEQUENCE</scope>
    <source>
        <strain evidence="1">MMC_N1</strain>
    </source>
</reference>
<proteinExistence type="predicted"/>
<accession>A0ABQ9IWX0</accession>
<name>A0ABQ9IWX0_9CUCU</name>
<dbReference type="Proteomes" id="UP001162164">
    <property type="component" value="Unassembled WGS sequence"/>
</dbReference>
<protein>
    <submittedName>
        <fullName evidence="1">Uncharacterized protein</fullName>
    </submittedName>
</protein>
<gene>
    <name evidence="1" type="ORF">NQ317_015253</name>
</gene>
<evidence type="ECO:0000313" key="2">
    <source>
        <dbReference type="Proteomes" id="UP001162164"/>
    </source>
</evidence>
<organism evidence="1 2">
    <name type="scientific">Molorchus minor</name>
    <dbReference type="NCBI Taxonomy" id="1323400"/>
    <lineage>
        <taxon>Eukaryota</taxon>
        <taxon>Metazoa</taxon>
        <taxon>Ecdysozoa</taxon>
        <taxon>Arthropoda</taxon>
        <taxon>Hexapoda</taxon>
        <taxon>Insecta</taxon>
        <taxon>Pterygota</taxon>
        <taxon>Neoptera</taxon>
        <taxon>Endopterygota</taxon>
        <taxon>Coleoptera</taxon>
        <taxon>Polyphaga</taxon>
        <taxon>Cucujiformia</taxon>
        <taxon>Chrysomeloidea</taxon>
        <taxon>Cerambycidae</taxon>
        <taxon>Lamiinae</taxon>
        <taxon>Monochamini</taxon>
        <taxon>Molorchus</taxon>
    </lineage>
</organism>
<dbReference type="EMBL" id="JAPWTJ010002187">
    <property type="protein sequence ID" value="KAJ8967443.1"/>
    <property type="molecule type" value="Genomic_DNA"/>
</dbReference>
<comment type="caution">
    <text evidence="1">The sequence shown here is derived from an EMBL/GenBank/DDBJ whole genome shotgun (WGS) entry which is preliminary data.</text>
</comment>
<evidence type="ECO:0000313" key="1">
    <source>
        <dbReference type="EMBL" id="KAJ8967443.1"/>
    </source>
</evidence>